<evidence type="ECO:0000259" key="8">
    <source>
        <dbReference type="Pfam" id="PF05057"/>
    </source>
</evidence>
<evidence type="ECO:0000313" key="9">
    <source>
        <dbReference type="EMBL" id="EXJ76155.1"/>
    </source>
</evidence>
<dbReference type="InterPro" id="IPR052374">
    <property type="entry name" value="SERAC1"/>
</dbReference>
<comment type="caution">
    <text evidence="9">The sequence shown here is derived from an EMBL/GenBank/DDBJ whole genome shotgun (WGS) entry which is preliminary data.</text>
</comment>
<dbReference type="GO" id="GO:0005783">
    <property type="term" value="C:endoplasmic reticulum"/>
    <property type="evidence" value="ECO:0007669"/>
    <property type="project" value="UniProtKB-SubCell"/>
</dbReference>
<keyword evidence="6" id="KW-0496">Mitochondrion</keyword>
<dbReference type="InterPro" id="IPR029058">
    <property type="entry name" value="AB_hydrolase_fold"/>
</dbReference>
<comment type="subcellular location">
    <subcellularLocation>
        <location evidence="2">Endoplasmic reticulum</location>
    </subcellularLocation>
    <subcellularLocation>
        <location evidence="3">Membrane</location>
    </subcellularLocation>
    <subcellularLocation>
        <location evidence="1">Mitochondrion</location>
    </subcellularLocation>
</comment>
<evidence type="ECO:0000256" key="2">
    <source>
        <dbReference type="ARBA" id="ARBA00004240"/>
    </source>
</evidence>
<sequence length="394" mass="44209">MSLSIIYAPQDATTSPAVDIVAVHGIGGDAVNTWTHPKSKAFWLKDFLPQQIPDARIMTFGYNADAAFGQSTAEVIDHAKSLLANLIDKREEAEEIERPLIFIAHSLGGIVVKQALLQARLEPRFQSISDATLGLIFLGTPHRGSEKASYGNVLANVGKFLTHGPSSRLLTALHANSDVLLRLNTDFRFQLPDYQVYSFYEQRPMKGLSSLIVEKHSAFLEINNEELIPVDADHSAMCKFETQSDDIFETVYKRIKRMRNNLLRITNEQSGMSTIEDRQVRQPSFNDAFDSGYRSMSNTVSKSNERNDDNTSIRSILSNASRVLLSPQENKNLIAVFAGDLCQDIGFLGDLDDVRDRISARLPDLLKTFTLRLEKSVNSEAERKAKEFVRQQRE</sequence>
<dbReference type="eggNOG" id="KOG2029">
    <property type="taxonomic scope" value="Eukaryota"/>
</dbReference>
<dbReference type="GO" id="GO:0016020">
    <property type="term" value="C:membrane"/>
    <property type="evidence" value="ECO:0007669"/>
    <property type="project" value="UniProtKB-SubCell"/>
</dbReference>
<feature type="domain" description="DUF676" evidence="8">
    <location>
        <begin position="20"/>
        <end position="151"/>
    </location>
</feature>
<evidence type="ECO:0000256" key="4">
    <source>
        <dbReference type="ARBA" id="ARBA00007920"/>
    </source>
</evidence>
<comment type="similarity">
    <text evidence="4">Belongs to the putative lipase ROG1 family.</text>
</comment>
<evidence type="ECO:0000256" key="1">
    <source>
        <dbReference type="ARBA" id="ARBA00004173"/>
    </source>
</evidence>
<reference evidence="9 10" key="1">
    <citation type="submission" date="2013-03" db="EMBL/GenBank/DDBJ databases">
        <title>The Genome Sequence of Cladophialophora psammophila CBS 110553.</title>
        <authorList>
            <consortium name="The Broad Institute Genomics Platform"/>
            <person name="Cuomo C."/>
            <person name="de Hoog S."/>
            <person name="Gorbushina A."/>
            <person name="Walker B."/>
            <person name="Young S.K."/>
            <person name="Zeng Q."/>
            <person name="Gargeya S."/>
            <person name="Fitzgerald M."/>
            <person name="Haas B."/>
            <person name="Abouelleil A."/>
            <person name="Allen A.W."/>
            <person name="Alvarado L."/>
            <person name="Arachchi H.M."/>
            <person name="Berlin A.M."/>
            <person name="Chapman S.B."/>
            <person name="Gainer-Dewar J."/>
            <person name="Goldberg J."/>
            <person name="Griggs A."/>
            <person name="Gujja S."/>
            <person name="Hansen M."/>
            <person name="Howarth C."/>
            <person name="Imamovic A."/>
            <person name="Ireland A."/>
            <person name="Larimer J."/>
            <person name="McCowan C."/>
            <person name="Murphy C."/>
            <person name="Pearson M."/>
            <person name="Poon T.W."/>
            <person name="Priest M."/>
            <person name="Roberts A."/>
            <person name="Saif S."/>
            <person name="Shea T."/>
            <person name="Sisk P."/>
            <person name="Sykes S."/>
            <person name="Wortman J."/>
            <person name="Nusbaum C."/>
            <person name="Birren B."/>
        </authorList>
    </citation>
    <scope>NUCLEOTIDE SEQUENCE [LARGE SCALE GENOMIC DNA]</scope>
    <source>
        <strain evidence="9 10">CBS 110553</strain>
    </source>
</reference>
<dbReference type="RefSeq" id="XP_007739472.1">
    <property type="nucleotide sequence ID" value="XM_007741282.1"/>
</dbReference>
<evidence type="ECO:0000256" key="7">
    <source>
        <dbReference type="ARBA" id="ARBA00023136"/>
    </source>
</evidence>
<dbReference type="InterPro" id="IPR007751">
    <property type="entry name" value="DUF676_lipase-like"/>
</dbReference>
<accession>W9XFP0</accession>
<dbReference type="PANTHER" id="PTHR48182:SF2">
    <property type="entry name" value="PROTEIN SERAC1"/>
    <property type="match status" value="1"/>
</dbReference>
<dbReference type="SUPFAM" id="SSF53474">
    <property type="entry name" value="alpha/beta-Hydrolases"/>
    <property type="match status" value="1"/>
</dbReference>
<evidence type="ECO:0000256" key="6">
    <source>
        <dbReference type="ARBA" id="ARBA00023128"/>
    </source>
</evidence>
<dbReference type="Proteomes" id="UP000019471">
    <property type="component" value="Unassembled WGS sequence"/>
</dbReference>
<dbReference type="GeneID" id="19185399"/>
<dbReference type="OrthoDB" id="5342314at2759"/>
<protein>
    <recommendedName>
        <fullName evidence="8">DUF676 domain-containing protein</fullName>
    </recommendedName>
</protein>
<dbReference type="Gene3D" id="3.40.50.1820">
    <property type="entry name" value="alpha/beta hydrolase"/>
    <property type="match status" value="1"/>
</dbReference>
<keyword evidence="10" id="KW-1185">Reference proteome</keyword>
<dbReference type="PANTHER" id="PTHR48182">
    <property type="entry name" value="PROTEIN SERAC1"/>
    <property type="match status" value="1"/>
</dbReference>
<dbReference type="GO" id="GO:0005739">
    <property type="term" value="C:mitochondrion"/>
    <property type="evidence" value="ECO:0007669"/>
    <property type="project" value="UniProtKB-SubCell"/>
</dbReference>
<evidence type="ECO:0000256" key="5">
    <source>
        <dbReference type="ARBA" id="ARBA00022824"/>
    </source>
</evidence>
<dbReference type="HOGENOM" id="CLU_700206_0_0_1"/>
<dbReference type="Pfam" id="PF05057">
    <property type="entry name" value="DUF676"/>
    <property type="match status" value="1"/>
</dbReference>
<evidence type="ECO:0000256" key="3">
    <source>
        <dbReference type="ARBA" id="ARBA00004370"/>
    </source>
</evidence>
<dbReference type="EMBL" id="AMGX01000001">
    <property type="protein sequence ID" value="EXJ76155.1"/>
    <property type="molecule type" value="Genomic_DNA"/>
</dbReference>
<evidence type="ECO:0000313" key="10">
    <source>
        <dbReference type="Proteomes" id="UP000019471"/>
    </source>
</evidence>
<keyword evidence="5" id="KW-0256">Endoplasmic reticulum</keyword>
<dbReference type="AlphaFoldDB" id="W9XFP0"/>
<gene>
    <name evidence="9" type="ORF">A1O5_00663</name>
</gene>
<organism evidence="9 10">
    <name type="scientific">Cladophialophora psammophila CBS 110553</name>
    <dbReference type="NCBI Taxonomy" id="1182543"/>
    <lineage>
        <taxon>Eukaryota</taxon>
        <taxon>Fungi</taxon>
        <taxon>Dikarya</taxon>
        <taxon>Ascomycota</taxon>
        <taxon>Pezizomycotina</taxon>
        <taxon>Eurotiomycetes</taxon>
        <taxon>Chaetothyriomycetidae</taxon>
        <taxon>Chaetothyriales</taxon>
        <taxon>Herpotrichiellaceae</taxon>
        <taxon>Cladophialophora</taxon>
    </lineage>
</organism>
<name>W9XFP0_9EURO</name>
<keyword evidence="7" id="KW-0472">Membrane</keyword>
<proteinExistence type="inferred from homology"/>